<dbReference type="RefSeq" id="WP_050351533.1">
    <property type="nucleotide sequence ID" value="NZ_CP073011.1"/>
</dbReference>
<name>A0A0L0QKD2_VIRPA</name>
<keyword evidence="1" id="KW-1133">Transmembrane helix</keyword>
<accession>A0A0L0QKD2</accession>
<organism evidence="2 3">
    <name type="scientific">Virgibacillus pantothenticus</name>
    <dbReference type="NCBI Taxonomy" id="1473"/>
    <lineage>
        <taxon>Bacteria</taxon>
        <taxon>Bacillati</taxon>
        <taxon>Bacillota</taxon>
        <taxon>Bacilli</taxon>
        <taxon>Bacillales</taxon>
        <taxon>Bacillaceae</taxon>
        <taxon>Virgibacillus</taxon>
    </lineage>
</organism>
<comment type="caution">
    <text evidence="2">The sequence shown here is derived from an EMBL/GenBank/DDBJ whole genome shotgun (WGS) entry which is preliminary data.</text>
</comment>
<reference evidence="3" key="1">
    <citation type="submission" date="2015-07" db="EMBL/GenBank/DDBJ databases">
        <title>Fjat-10053 dsm26.</title>
        <authorList>
            <person name="Liu B."/>
            <person name="Wang J."/>
            <person name="Zhu Y."/>
            <person name="Liu G."/>
            <person name="Chen Q."/>
            <person name="Chen Z."/>
            <person name="Lan J."/>
            <person name="Che J."/>
            <person name="Ge C."/>
            <person name="Shi H."/>
            <person name="Pan Z."/>
            <person name="Liu X."/>
        </authorList>
    </citation>
    <scope>NUCLEOTIDE SEQUENCE [LARGE SCALE GENOMIC DNA]</scope>
    <source>
        <strain evidence="3">DSM 26</strain>
    </source>
</reference>
<protein>
    <submittedName>
        <fullName evidence="2">Uncharacterized protein</fullName>
    </submittedName>
</protein>
<dbReference type="OrthoDB" id="2704549at2"/>
<gene>
    <name evidence="2" type="ORF">AFK71_10735</name>
</gene>
<feature type="transmembrane region" description="Helical" evidence="1">
    <location>
        <begin position="72"/>
        <end position="90"/>
    </location>
</feature>
<sequence length="93" mass="10892">MGDKEQWYNNQQLFEQINAMSKDFVGLRHEMQETRNMIKKYNGLREKIDVVEGKVKKIEAITEGKKTFAEAIRLWGGWLFALITLAVLLVDKF</sequence>
<proteinExistence type="predicted"/>
<dbReference type="GeneID" id="66872041"/>
<evidence type="ECO:0000313" key="2">
    <source>
        <dbReference type="EMBL" id="KNE19032.1"/>
    </source>
</evidence>
<evidence type="ECO:0000313" key="3">
    <source>
        <dbReference type="Proteomes" id="UP000036780"/>
    </source>
</evidence>
<evidence type="ECO:0000256" key="1">
    <source>
        <dbReference type="SAM" id="Phobius"/>
    </source>
</evidence>
<keyword evidence="3" id="KW-1185">Reference proteome</keyword>
<dbReference type="PATRIC" id="fig|1473.5.peg.665"/>
<keyword evidence="1" id="KW-0472">Membrane</keyword>
<dbReference type="Proteomes" id="UP000036780">
    <property type="component" value="Unassembled WGS sequence"/>
</dbReference>
<dbReference type="AlphaFoldDB" id="A0A0L0QKD2"/>
<dbReference type="EMBL" id="LGTO01000007">
    <property type="protein sequence ID" value="KNE19032.1"/>
    <property type="molecule type" value="Genomic_DNA"/>
</dbReference>
<keyword evidence="1" id="KW-0812">Transmembrane</keyword>